<dbReference type="AlphaFoldDB" id="A0A6A4IEN2"/>
<gene>
    <name evidence="2" type="ORF">BT96DRAFT_932335</name>
</gene>
<reference evidence="2" key="1">
    <citation type="journal article" date="2019" name="Environ. Microbiol.">
        <title>Fungal ecological strategies reflected in gene transcription - a case study of two litter decomposers.</title>
        <authorList>
            <person name="Barbi F."/>
            <person name="Kohler A."/>
            <person name="Barry K."/>
            <person name="Baskaran P."/>
            <person name="Daum C."/>
            <person name="Fauchery L."/>
            <person name="Ihrmark K."/>
            <person name="Kuo A."/>
            <person name="LaButti K."/>
            <person name="Lipzen A."/>
            <person name="Morin E."/>
            <person name="Grigoriev I.V."/>
            <person name="Henrissat B."/>
            <person name="Lindahl B."/>
            <person name="Martin F."/>
        </authorList>
    </citation>
    <scope>NUCLEOTIDE SEQUENCE</scope>
    <source>
        <strain evidence="2">JB14</strain>
    </source>
</reference>
<feature type="region of interest" description="Disordered" evidence="1">
    <location>
        <begin position="80"/>
        <end position="141"/>
    </location>
</feature>
<organism evidence="2 3">
    <name type="scientific">Gymnopus androsaceus JB14</name>
    <dbReference type="NCBI Taxonomy" id="1447944"/>
    <lineage>
        <taxon>Eukaryota</taxon>
        <taxon>Fungi</taxon>
        <taxon>Dikarya</taxon>
        <taxon>Basidiomycota</taxon>
        <taxon>Agaricomycotina</taxon>
        <taxon>Agaricomycetes</taxon>
        <taxon>Agaricomycetidae</taxon>
        <taxon>Agaricales</taxon>
        <taxon>Marasmiineae</taxon>
        <taxon>Omphalotaceae</taxon>
        <taxon>Gymnopus</taxon>
    </lineage>
</organism>
<evidence type="ECO:0000256" key="1">
    <source>
        <dbReference type="SAM" id="MobiDB-lite"/>
    </source>
</evidence>
<name>A0A6A4IEN2_9AGAR</name>
<evidence type="ECO:0000313" key="3">
    <source>
        <dbReference type="Proteomes" id="UP000799118"/>
    </source>
</evidence>
<dbReference type="Proteomes" id="UP000799118">
    <property type="component" value="Unassembled WGS sequence"/>
</dbReference>
<sequence>MPSRKQKLPAKFPEDDPIEPPATPITKKRSRGQKSAGDEHKSKEKGKVPVDDANDGIYQIEVLTRSIMNYQKVILTSPPQTVDTHRSARVAGVGSTDSSTMLSDSPDVDVKDIPDSRPSSSSKGNTRGKTKPGPKSSDLKSKLATAVTTSMVQTSLVPVNSQGDVHVMHSKVPGMDKVLTDQDIGFPFNWEPSAIACSQKDATQLAFVCLTNYFTWSARKSPYWPDLDKWQLKKWFDQVSGNVQQQGGKPRVYLYAKMFAGHSSPPPVICVTTGLVMDSFFEGRLKFSADPSRNIQESWEKGLSIHLFGKELARFVSMQHVLTGTMKLWLPIVRVTFDLNPNMPIDALCFSLFPGTDSQRSPVKLPIKSAARLHLDDSSDEESAQQTKHAGLQSTQIYLDYNAEVLIYDGCNAQKISKDLCLDVVGKLPRWLSINIPIGCIVTIAHTVTKFDTSDGEKGNVSYNLHYVVVLYCPEEDSPMPASLKPSSLSIFTPLSSPSKAVVMPPSTPDNKRTSSFYSREYKGKGKCKEVMIESEADECEEDDDGDFIDEEEQEEERHVDDVSSDDGGEEEAVESE</sequence>
<keyword evidence="3" id="KW-1185">Reference proteome</keyword>
<dbReference type="EMBL" id="ML769389">
    <property type="protein sequence ID" value="KAE9409071.1"/>
    <property type="molecule type" value="Genomic_DNA"/>
</dbReference>
<accession>A0A6A4IEN2</accession>
<feature type="compositionally biased region" description="Acidic residues" evidence="1">
    <location>
        <begin position="534"/>
        <end position="555"/>
    </location>
</feature>
<proteinExistence type="predicted"/>
<feature type="compositionally biased region" description="Acidic residues" evidence="1">
    <location>
        <begin position="563"/>
        <end position="577"/>
    </location>
</feature>
<protein>
    <submittedName>
        <fullName evidence="2">Uncharacterized protein</fullName>
    </submittedName>
</protein>
<feature type="compositionally biased region" description="Basic and acidic residues" evidence="1">
    <location>
        <begin position="36"/>
        <end position="50"/>
    </location>
</feature>
<feature type="region of interest" description="Disordered" evidence="1">
    <location>
        <begin position="1"/>
        <end position="53"/>
    </location>
</feature>
<evidence type="ECO:0000313" key="2">
    <source>
        <dbReference type="EMBL" id="KAE9409071.1"/>
    </source>
</evidence>
<feature type="region of interest" description="Disordered" evidence="1">
    <location>
        <begin position="534"/>
        <end position="577"/>
    </location>
</feature>